<reference evidence="1" key="1">
    <citation type="journal article" date="2020" name="Stud. Mycol.">
        <title>101 Dothideomycetes genomes: a test case for predicting lifestyles and emergence of pathogens.</title>
        <authorList>
            <person name="Haridas S."/>
            <person name="Albert R."/>
            <person name="Binder M."/>
            <person name="Bloem J."/>
            <person name="Labutti K."/>
            <person name="Salamov A."/>
            <person name="Andreopoulos B."/>
            <person name="Baker S."/>
            <person name="Barry K."/>
            <person name="Bills G."/>
            <person name="Bluhm B."/>
            <person name="Cannon C."/>
            <person name="Castanera R."/>
            <person name="Culley D."/>
            <person name="Daum C."/>
            <person name="Ezra D."/>
            <person name="Gonzalez J."/>
            <person name="Henrissat B."/>
            <person name="Kuo A."/>
            <person name="Liang C."/>
            <person name="Lipzen A."/>
            <person name="Lutzoni F."/>
            <person name="Magnuson J."/>
            <person name="Mondo S."/>
            <person name="Nolan M."/>
            <person name="Ohm R."/>
            <person name="Pangilinan J."/>
            <person name="Park H.-J."/>
            <person name="Ramirez L."/>
            <person name="Alfaro M."/>
            <person name="Sun H."/>
            <person name="Tritt A."/>
            <person name="Yoshinaga Y."/>
            <person name="Zwiers L.-H."/>
            <person name="Turgeon B."/>
            <person name="Goodwin S."/>
            <person name="Spatafora J."/>
            <person name="Crous P."/>
            <person name="Grigoriev I."/>
        </authorList>
    </citation>
    <scope>NUCLEOTIDE SEQUENCE</scope>
    <source>
        <strain evidence="1">CBS 525.71</strain>
    </source>
</reference>
<comment type="caution">
    <text evidence="1">The sequence shown here is derived from an EMBL/GenBank/DDBJ whole genome shotgun (WGS) entry which is preliminary data.</text>
</comment>
<organism evidence="1 2">
    <name type="scientific">Macroventuria anomochaeta</name>
    <dbReference type="NCBI Taxonomy" id="301207"/>
    <lineage>
        <taxon>Eukaryota</taxon>
        <taxon>Fungi</taxon>
        <taxon>Dikarya</taxon>
        <taxon>Ascomycota</taxon>
        <taxon>Pezizomycotina</taxon>
        <taxon>Dothideomycetes</taxon>
        <taxon>Pleosporomycetidae</taxon>
        <taxon>Pleosporales</taxon>
        <taxon>Pleosporineae</taxon>
        <taxon>Didymellaceae</taxon>
        <taxon>Macroventuria</taxon>
    </lineage>
</organism>
<evidence type="ECO:0000313" key="2">
    <source>
        <dbReference type="Proteomes" id="UP000799754"/>
    </source>
</evidence>
<keyword evidence="2" id="KW-1185">Reference proteome</keyword>
<name>A0ACB6RX48_9PLEO</name>
<protein>
    <submittedName>
        <fullName evidence="1">Uncharacterized protein</fullName>
    </submittedName>
</protein>
<accession>A0ACB6RX48</accession>
<evidence type="ECO:0000313" key="1">
    <source>
        <dbReference type="EMBL" id="KAF2625990.1"/>
    </source>
</evidence>
<sequence length="155" mass="17076">MRQCCPGNILDGIRTYSISLRDLFVGDLLRTWQDFSVSCNYYGLGFLATVLVSGSLSHAVSQLSGRYGGRPSLLSIVIFVSTTPNTWTLSTALLDIPRMITSSTALLCINSALSLSLLRVFLQHFLRAFSPLRTWSTSLWGGQDYKGTNTSKLQT</sequence>
<gene>
    <name evidence="1" type="ORF">BU25DRAFT_412233</name>
</gene>
<dbReference type="Proteomes" id="UP000799754">
    <property type="component" value="Unassembled WGS sequence"/>
</dbReference>
<dbReference type="EMBL" id="MU006723">
    <property type="protein sequence ID" value="KAF2625990.1"/>
    <property type="molecule type" value="Genomic_DNA"/>
</dbReference>
<proteinExistence type="predicted"/>